<keyword evidence="1" id="KW-1133">Transmembrane helix</keyword>
<feature type="transmembrane region" description="Helical" evidence="1">
    <location>
        <begin position="872"/>
        <end position="894"/>
    </location>
</feature>
<feature type="transmembrane region" description="Helical" evidence="1">
    <location>
        <begin position="77"/>
        <end position="94"/>
    </location>
</feature>
<evidence type="ECO:0000313" key="4">
    <source>
        <dbReference type="Proteomes" id="UP001499843"/>
    </source>
</evidence>
<dbReference type="Proteomes" id="UP001499843">
    <property type="component" value="Unassembled WGS sequence"/>
</dbReference>
<keyword evidence="1" id="KW-0812">Transmembrane</keyword>
<accession>A0ABN3CN14</accession>
<evidence type="ECO:0000313" key="3">
    <source>
        <dbReference type="EMBL" id="GAA2210831.1"/>
    </source>
</evidence>
<dbReference type="RefSeq" id="WP_344482300.1">
    <property type="nucleotide sequence ID" value="NZ_BAAAQX010000018.1"/>
</dbReference>
<dbReference type="SUPFAM" id="SSF52540">
    <property type="entry name" value="P-loop containing nucleoside triphosphate hydrolases"/>
    <property type="match status" value="1"/>
</dbReference>
<keyword evidence="4" id="KW-1185">Reference proteome</keyword>
<reference evidence="3 4" key="1">
    <citation type="journal article" date="2019" name="Int. J. Syst. Evol. Microbiol.">
        <title>The Global Catalogue of Microorganisms (GCM) 10K type strain sequencing project: providing services to taxonomists for standard genome sequencing and annotation.</title>
        <authorList>
            <consortium name="The Broad Institute Genomics Platform"/>
            <consortium name="The Broad Institute Genome Sequencing Center for Infectious Disease"/>
            <person name="Wu L."/>
            <person name="Ma J."/>
        </authorList>
    </citation>
    <scope>NUCLEOTIDE SEQUENCE [LARGE SCALE GENOMIC DNA]</scope>
    <source>
        <strain evidence="3 4">JCM 16114</strain>
    </source>
</reference>
<dbReference type="InterPro" id="IPR007111">
    <property type="entry name" value="NACHT_NTPase"/>
</dbReference>
<dbReference type="InterPro" id="IPR027417">
    <property type="entry name" value="P-loop_NTPase"/>
</dbReference>
<protein>
    <recommendedName>
        <fullName evidence="2">NACHT domain-containing protein</fullName>
    </recommendedName>
</protein>
<feature type="domain" description="NACHT" evidence="2">
    <location>
        <begin position="168"/>
        <end position="336"/>
    </location>
</feature>
<feature type="transmembrane region" description="Helical" evidence="1">
    <location>
        <begin position="677"/>
        <end position="699"/>
    </location>
</feature>
<dbReference type="Gene3D" id="3.40.50.300">
    <property type="entry name" value="P-loop containing nucleotide triphosphate hydrolases"/>
    <property type="match status" value="1"/>
</dbReference>
<proteinExistence type="predicted"/>
<evidence type="ECO:0000259" key="2">
    <source>
        <dbReference type="Pfam" id="PF05729"/>
    </source>
</evidence>
<sequence>MPLDAQLLEVPEGLVAIAGGVAGILTLVFEIALFSRQEHALFRRVTGGIELVAGLAMVSGGVARQLTLGLPPRWEHWPAYLAVVGVVFVVRGVIRVRTAGVGREADDVHALAGRVEEEVWLFPPDRLTPDSYVPLDLRRPSYGRYPRPRDREAVAELTRWLRSARRKPCVLYGESGSGKSVVLRRLARDLAAHARRRRRPSLVAVYVDLEAMPSRQEGDQRSDEELLRDHIRTQLGGNDPEMLRRLDRIFSGGYGSVIWAFLFDGFDDFVSATQSATKEDTAQRWLQAINRLKDGSETFRVVVAARDRLVARRLGWPVLALSPLTLARQVAFARELGHEGMRGLLRNMNADDGLRPVVTVPLLLNLLLLHLRERGGTDGELRRDALVEAAVLQRLGHLDSARREAVLRAGQDAAYPYPPASVAAPAADSPLNELVKANLVRWRHDRIEYVSKIVEDYFVTGGLIRSGRVTDARRLFQDGRHLGALTAVLRRAGDDPADPLRRDVISAATTLLQDVVETAGSADDYRAHLARGPKEPFPPRGRTFAWPPVALGVLHVILDSGIALDEPELSPIREAAARMVVAAFASGAGLDQRYALALLPLLDVDVALWAVLRSGAADSAVRGGPYELLAIGAKVYERLTIPQRLVALAKAMRTRRAVERALTGRTRPGIAAVIRSVIRALQLFGAVLFVVFLVQVVELAATGDLVAALLESVMILLPVAWFLVSSAGVLGRPSTFSTFLLAFLAAVVAAGGLWRAVVALASLDPVTILGGLVGATIVTWPFARVMDVIMFPEQRAWHDVVLPQIRVLREAHTRLVRQGLRQRYEQLQLLIREGRPLKGTFPLFVVLIFAGVSMLDLPGIEGEAETDRKLPILGWVLGVACAVRYGSAALRVLAERRDMRRHLSRGAFDRDEVLAHLNRLTSHERTARFLKNLCASPPEQLSGVVSVLVDLDRTFDQVIRLVPAGTTRRVPPAVWEVGLDFDTPGFRTWLVAYDAAHPGRLSWMVSDPGRIFPVSACLRRLGAERMPIPRD</sequence>
<organism evidence="3 4">
    <name type="scientific">Nonomuraea monospora</name>
    <dbReference type="NCBI Taxonomy" id="568818"/>
    <lineage>
        <taxon>Bacteria</taxon>
        <taxon>Bacillati</taxon>
        <taxon>Actinomycetota</taxon>
        <taxon>Actinomycetes</taxon>
        <taxon>Streptosporangiales</taxon>
        <taxon>Streptosporangiaceae</taxon>
        <taxon>Nonomuraea</taxon>
    </lineage>
</organism>
<dbReference type="EMBL" id="BAAAQX010000018">
    <property type="protein sequence ID" value="GAA2210831.1"/>
    <property type="molecule type" value="Genomic_DNA"/>
</dbReference>
<feature type="transmembrane region" description="Helical" evidence="1">
    <location>
        <begin position="766"/>
        <end position="785"/>
    </location>
</feature>
<feature type="transmembrane region" description="Helical" evidence="1">
    <location>
        <begin position="705"/>
        <end position="724"/>
    </location>
</feature>
<keyword evidence="1" id="KW-0472">Membrane</keyword>
<evidence type="ECO:0000256" key="1">
    <source>
        <dbReference type="SAM" id="Phobius"/>
    </source>
</evidence>
<comment type="caution">
    <text evidence="3">The sequence shown here is derived from an EMBL/GenBank/DDBJ whole genome shotgun (WGS) entry which is preliminary data.</text>
</comment>
<feature type="transmembrane region" description="Helical" evidence="1">
    <location>
        <begin position="45"/>
        <end position="65"/>
    </location>
</feature>
<feature type="transmembrane region" description="Helical" evidence="1">
    <location>
        <begin position="13"/>
        <end position="33"/>
    </location>
</feature>
<gene>
    <name evidence="3" type="ORF">GCM10009850_062900</name>
</gene>
<feature type="transmembrane region" description="Helical" evidence="1">
    <location>
        <begin position="736"/>
        <end position="754"/>
    </location>
</feature>
<dbReference type="Pfam" id="PF05729">
    <property type="entry name" value="NACHT"/>
    <property type="match status" value="1"/>
</dbReference>
<name>A0ABN3CN14_9ACTN</name>
<feature type="transmembrane region" description="Helical" evidence="1">
    <location>
        <begin position="841"/>
        <end position="860"/>
    </location>
</feature>